<dbReference type="GO" id="GO:0016020">
    <property type="term" value="C:membrane"/>
    <property type="evidence" value="ECO:0007669"/>
    <property type="project" value="UniProtKB-SubCell"/>
</dbReference>
<gene>
    <name evidence="14" type="ORF">LITE_LOCUS39538</name>
</gene>
<dbReference type="GO" id="GO:0006814">
    <property type="term" value="P:sodium ion transport"/>
    <property type="evidence" value="ECO:0007669"/>
    <property type="project" value="UniProtKB-KW"/>
</dbReference>
<evidence type="ECO:0000256" key="1">
    <source>
        <dbReference type="ARBA" id="ARBA00004141"/>
    </source>
</evidence>
<dbReference type="Gene3D" id="1.20.1420.30">
    <property type="entry name" value="NCX, central ion-binding region"/>
    <property type="match status" value="2"/>
</dbReference>
<dbReference type="Pfam" id="PF01699">
    <property type="entry name" value="Na_Ca_ex"/>
    <property type="match status" value="2"/>
</dbReference>
<evidence type="ECO:0000256" key="8">
    <source>
        <dbReference type="ARBA" id="ARBA00023053"/>
    </source>
</evidence>
<keyword evidence="10" id="KW-0739">Sodium transport</keyword>
<feature type="transmembrane region" description="Helical" evidence="12">
    <location>
        <begin position="186"/>
        <end position="207"/>
    </location>
</feature>
<proteinExistence type="inferred from homology"/>
<evidence type="ECO:0000256" key="9">
    <source>
        <dbReference type="ARBA" id="ARBA00023136"/>
    </source>
</evidence>
<reference evidence="14" key="1">
    <citation type="submission" date="2022-08" db="EMBL/GenBank/DDBJ databases">
        <authorList>
            <person name="Gutierrez-Valencia J."/>
        </authorList>
    </citation>
    <scope>NUCLEOTIDE SEQUENCE</scope>
</reference>
<keyword evidence="3" id="KW-0050">Antiport</keyword>
<evidence type="ECO:0000256" key="11">
    <source>
        <dbReference type="ARBA" id="ARBA00038187"/>
    </source>
</evidence>
<dbReference type="InterPro" id="IPR051359">
    <property type="entry name" value="CaCA_antiporter"/>
</dbReference>
<dbReference type="InterPro" id="IPR044880">
    <property type="entry name" value="NCX_ion-bd_dom_sf"/>
</dbReference>
<feature type="transmembrane region" description="Helical" evidence="12">
    <location>
        <begin position="354"/>
        <end position="374"/>
    </location>
</feature>
<feature type="transmembrane region" description="Helical" evidence="12">
    <location>
        <begin position="159"/>
        <end position="180"/>
    </location>
</feature>
<dbReference type="EMBL" id="CAMGYJ010000009">
    <property type="protein sequence ID" value="CAI0473172.1"/>
    <property type="molecule type" value="Genomic_DNA"/>
</dbReference>
<dbReference type="AlphaFoldDB" id="A0AAV0PRW0"/>
<keyword evidence="15" id="KW-1185">Reference proteome</keyword>
<accession>A0AAV0PRW0</accession>
<keyword evidence="5 12" id="KW-0812">Transmembrane</keyword>
<feature type="domain" description="Sodium/calcium exchanger membrane region" evidence="13">
    <location>
        <begin position="58"/>
        <end position="201"/>
    </location>
</feature>
<feature type="transmembrane region" description="Helical" evidence="12">
    <location>
        <begin position="394"/>
        <end position="417"/>
    </location>
</feature>
<keyword evidence="10" id="KW-0406">Ion transport</keyword>
<evidence type="ECO:0000259" key="13">
    <source>
        <dbReference type="Pfam" id="PF01699"/>
    </source>
</evidence>
<name>A0AAV0PRW0_9ROSI</name>
<feature type="transmembrane region" description="Helical" evidence="12">
    <location>
        <begin position="324"/>
        <end position="342"/>
    </location>
</feature>
<evidence type="ECO:0000256" key="4">
    <source>
        <dbReference type="ARBA" id="ARBA00022538"/>
    </source>
</evidence>
<comment type="similarity">
    <text evidence="11">Belongs to the Ca(2+):cation antiporter (CaCA) (TC 2.A.19) family. Cation/calcium exchanger (CCX) subfamily.</text>
</comment>
<keyword evidence="8" id="KW-0915">Sodium</keyword>
<dbReference type="GO" id="GO:0008324">
    <property type="term" value="F:monoatomic cation transmembrane transporter activity"/>
    <property type="evidence" value="ECO:0007669"/>
    <property type="project" value="TreeGrafter"/>
</dbReference>
<dbReference type="PANTHER" id="PTHR12266:SF0">
    <property type="entry name" value="MITOCHONDRIAL SODIUM_CALCIUM EXCHANGER PROTEIN"/>
    <property type="match status" value="1"/>
</dbReference>
<dbReference type="GO" id="GO:0006813">
    <property type="term" value="P:potassium ion transport"/>
    <property type="evidence" value="ECO:0007669"/>
    <property type="project" value="UniProtKB-KW"/>
</dbReference>
<sequence length="520" mass="56694">MNNRPHECRDVIDHKGYPNQCAFLQANPQCFSDGFFDYVHFVYCDCGNFRWLGFLLLGIWLAALFYLLGNTAADYFCCSLEKLSSLLKLPPTVAGVALLPLGNGAPDVFASIAAFLGENSGDVGLNSVLGGAVFVTTVVVGAVSLCVAQKELQIDRRCFVRDICFFLVALFSLLTILMVGRVTVTVAIAFVSIYVVYAFFVAANELLRKHAQSSLLEVDTESDVIHDLPPSLPSWMWASNVAIFSNHSSKSNSMDEERSPWGFSCSRLFSIMEMPLTVPRRLTIPLVDDETWSKPYAVSSAALAPLLIAYLWSTQSDLSPSNRIIGYIIGISLGCTFGILAYQQTLPDRPPRTFMLAWVIGGFVMSIVWFYMIANELVCLLVAFGTILRINPSILGLTVLAWGNSMGDLVSNVALAMNGGDSLQIAMSGCYAGPMFNTLIGLGASMVLGAWSRGNGTYEIPRDGTLFLTIGFLVSGLLWALIVLPRNDMRPNKTLGVGLIAMYLVFLTVRLTAVTSFVLS</sequence>
<evidence type="ECO:0000256" key="12">
    <source>
        <dbReference type="SAM" id="Phobius"/>
    </source>
</evidence>
<protein>
    <recommendedName>
        <fullName evidence="13">Sodium/calcium exchanger membrane region domain-containing protein</fullName>
    </recommendedName>
</protein>
<keyword evidence="2" id="KW-0813">Transport</keyword>
<keyword evidence="4" id="KW-0633">Potassium transport</keyword>
<dbReference type="PANTHER" id="PTHR12266">
    <property type="entry name" value="NA+/CA2+ K+ INDEPENDENT EXCHANGER"/>
    <property type="match status" value="1"/>
</dbReference>
<dbReference type="GO" id="GO:0015297">
    <property type="term" value="F:antiporter activity"/>
    <property type="evidence" value="ECO:0007669"/>
    <property type="project" value="UniProtKB-KW"/>
</dbReference>
<feature type="transmembrane region" description="Helical" evidence="12">
    <location>
        <begin position="496"/>
        <end position="519"/>
    </location>
</feature>
<feature type="transmembrane region" description="Helical" evidence="12">
    <location>
        <begin position="128"/>
        <end position="147"/>
    </location>
</feature>
<feature type="transmembrane region" description="Helical" evidence="12">
    <location>
        <begin position="464"/>
        <end position="484"/>
    </location>
</feature>
<feature type="domain" description="Sodium/calcium exchanger membrane region" evidence="13">
    <location>
        <begin position="359"/>
        <end position="510"/>
    </location>
</feature>
<evidence type="ECO:0000256" key="10">
    <source>
        <dbReference type="ARBA" id="ARBA00023201"/>
    </source>
</evidence>
<evidence type="ECO:0000256" key="2">
    <source>
        <dbReference type="ARBA" id="ARBA00022448"/>
    </source>
</evidence>
<dbReference type="InterPro" id="IPR004837">
    <property type="entry name" value="NaCa_Exmemb"/>
</dbReference>
<feature type="transmembrane region" description="Helical" evidence="12">
    <location>
        <begin position="295"/>
        <end position="312"/>
    </location>
</feature>
<feature type="transmembrane region" description="Helical" evidence="12">
    <location>
        <begin position="429"/>
        <end position="452"/>
    </location>
</feature>
<organism evidence="14 15">
    <name type="scientific">Linum tenue</name>
    <dbReference type="NCBI Taxonomy" id="586396"/>
    <lineage>
        <taxon>Eukaryota</taxon>
        <taxon>Viridiplantae</taxon>
        <taxon>Streptophyta</taxon>
        <taxon>Embryophyta</taxon>
        <taxon>Tracheophyta</taxon>
        <taxon>Spermatophyta</taxon>
        <taxon>Magnoliopsida</taxon>
        <taxon>eudicotyledons</taxon>
        <taxon>Gunneridae</taxon>
        <taxon>Pentapetalae</taxon>
        <taxon>rosids</taxon>
        <taxon>fabids</taxon>
        <taxon>Malpighiales</taxon>
        <taxon>Linaceae</taxon>
        <taxon>Linum</taxon>
    </lineage>
</organism>
<evidence type="ECO:0000313" key="14">
    <source>
        <dbReference type="EMBL" id="CAI0473172.1"/>
    </source>
</evidence>
<dbReference type="Proteomes" id="UP001154282">
    <property type="component" value="Unassembled WGS sequence"/>
</dbReference>
<evidence type="ECO:0000256" key="5">
    <source>
        <dbReference type="ARBA" id="ARBA00022692"/>
    </source>
</evidence>
<keyword evidence="6" id="KW-0630">Potassium</keyword>
<keyword evidence="9 12" id="KW-0472">Membrane</keyword>
<comment type="caution">
    <text evidence="14">The sequence shown here is derived from an EMBL/GenBank/DDBJ whole genome shotgun (WGS) entry which is preliminary data.</text>
</comment>
<feature type="transmembrane region" description="Helical" evidence="12">
    <location>
        <begin position="49"/>
        <end position="68"/>
    </location>
</feature>
<keyword evidence="7 12" id="KW-1133">Transmembrane helix</keyword>
<comment type="subcellular location">
    <subcellularLocation>
        <location evidence="1">Membrane</location>
        <topology evidence="1">Multi-pass membrane protein</topology>
    </subcellularLocation>
</comment>
<evidence type="ECO:0000256" key="6">
    <source>
        <dbReference type="ARBA" id="ARBA00022958"/>
    </source>
</evidence>
<evidence type="ECO:0000256" key="7">
    <source>
        <dbReference type="ARBA" id="ARBA00022989"/>
    </source>
</evidence>
<evidence type="ECO:0000256" key="3">
    <source>
        <dbReference type="ARBA" id="ARBA00022449"/>
    </source>
</evidence>
<evidence type="ECO:0000313" key="15">
    <source>
        <dbReference type="Proteomes" id="UP001154282"/>
    </source>
</evidence>